<protein>
    <recommendedName>
        <fullName evidence="4">HTH crp-type domain-containing protein</fullName>
    </recommendedName>
</protein>
<evidence type="ECO:0000313" key="5">
    <source>
        <dbReference type="EMBL" id="BDE97946.1"/>
    </source>
</evidence>
<dbReference type="InterPro" id="IPR036390">
    <property type="entry name" value="WH_DNA-bd_sf"/>
</dbReference>
<reference evidence="5 6" key="1">
    <citation type="submission" date="2022-01" db="EMBL/GenBank/DDBJ databases">
        <title>Novel bile acid biosynthetic pathways are enriched in the microbiome of centenarians.</title>
        <authorList>
            <person name="Sato Y."/>
            <person name="Atarashi K."/>
            <person name="Plichta R.D."/>
            <person name="Arai Y."/>
            <person name="Sasajima S."/>
            <person name="Kearney M.S."/>
            <person name="Suda W."/>
            <person name="Takeshita K."/>
            <person name="Sasaki T."/>
            <person name="Okamoto S."/>
            <person name="Skelly N.A."/>
            <person name="Okamura Y."/>
            <person name="Vlamakis H."/>
            <person name="Li Y."/>
            <person name="Tanoue T."/>
            <person name="Takei H."/>
            <person name="Nittono H."/>
            <person name="Narushima S."/>
            <person name="Irie J."/>
            <person name="Itoh H."/>
            <person name="Moriya K."/>
            <person name="Sugiura Y."/>
            <person name="Suematsu M."/>
            <person name="Moritoki N."/>
            <person name="Shibata S."/>
            <person name="Littman R.D."/>
            <person name="Fischbach A.M."/>
            <person name="Uwamino Y."/>
            <person name="Inoue T."/>
            <person name="Honda A."/>
            <person name="Hattori M."/>
            <person name="Murai T."/>
            <person name="Xavier J.R."/>
            <person name="Hirose N."/>
            <person name="Honda K."/>
        </authorList>
    </citation>
    <scope>NUCLEOTIDE SEQUENCE [LARGE SCALE GENOMIC DNA]</scope>
    <source>
        <strain evidence="5 6">CE91-St30</strain>
    </source>
</reference>
<organism evidence="5 6">
    <name type="scientific">Raoultibacter timonensis</name>
    <dbReference type="NCBI Taxonomy" id="1907662"/>
    <lineage>
        <taxon>Bacteria</taxon>
        <taxon>Bacillati</taxon>
        <taxon>Actinomycetota</taxon>
        <taxon>Coriobacteriia</taxon>
        <taxon>Eggerthellales</taxon>
        <taxon>Eggerthellaceae</taxon>
        <taxon>Raoultibacter</taxon>
    </lineage>
</organism>
<feature type="domain" description="HTH crp-type" evidence="4">
    <location>
        <begin position="162"/>
        <end position="233"/>
    </location>
</feature>
<dbReference type="RefSeq" id="WP_244387413.1">
    <property type="nucleotide sequence ID" value="NZ_AP025564.1"/>
</dbReference>
<accession>A0ABM7WND6</accession>
<dbReference type="SUPFAM" id="SSF46785">
    <property type="entry name" value="Winged helix' DNA-binding domain"/>
    <property type="match status" value="1"/>
</dbReference>
<dbReference type="SUPFAM" id="SSF51206">
    <property type="entry name" value="cAMP-binding domain-like"/>
    <property type="match status" value="1"/>
</dbReference>
<proteinExistence type="predicted"/>
<dbReference type="Pfam" id="PF13545">
    <property type="entry name" value="HTH_Crp_2"/>
    <property type="match status" value="1"/>
</dbReference>
<keyword evidence="3" id="KW-0804">Transcription</keyword>
<name>A0ABM7WND6_9ACTN</name>
<dbReference type="Proteomes" id="UP001320544">
    <property type="component" value="Chromosome"/>
</dbReference>
<evidence type="ECO:0000313" key="6">
    <source>
        <dbReference type="Proteomes" id="UP001320544"/>
    </source>
</evidence>
<keyword evidence="1" id="KW-0805">Transcription regulation</keyword>
<keyword evidence="6" id="KW-1185">Reference proteome</keyword>
<dbReference type="InterPro" id="IPR014710">
    <property type="entry name" value="RmlC-like_jellyroll"/>
</dbReference>
<gene>
    <name evidence="5" type="ORF">CE91St30_32790</name>
</gene>
<sequence>MRVRGQKGCNDATSIMFISALHQRIDFDRYLDQGTTVKLFIDEELDAVCENDEDVYLYYVKSGALEVGMNRDAERNTIFFIRSEGDAVICSRQGYLSFGTNRFTLKAVRNTVLVGFTLKQVKELIRSDDDFLEDYLYEMHMAMAQMGHRIDTTAHQSSSRRILLWLDKLCEANEPDADGAYRIPCNLTVDELAGLLLIHYATCNKLLKALKERNIVNKTRTHLEIADRAQIKELLRDENPVLY</sequence>
<dbReference type="Gene3D" id="2.60.120.10">
    <property type="entry name" value="Jelly Rolls"/>
    <property type="match status" value="1"/>
</dbReference>
<evidence type="ECO:0000259" key="4">
    <source>
        <dbReference type="Pfam" id="PF13545"/>
    </source>
</evidence>
<evidence type="ECO:0000256" key="1">
    <source>
        <dbReference type="ARBA" id="ARBA00023015"/>
    </source>
</evidence>
<keyword evidence="2" id="KW-0238">DNA-binding</keyword>
<dbReference type="InterPro" id="IPR012318">
    <property type="entry name" value="HTH_CRP"/>
</dbReference>
<evidence type="ECO:0000256" key="3">
    <source>
        <dbReference type="ARBA" id="ARBA00023163"/>
    </source>
</evidence>
<evidence type="ECO:0000256" key="2">
    <source>
        <dbReference type="ARBA" id="ARBA00023125"/>
    </source>
</evidence>
<dbReference type="EMBL" id="AP025564">
    <property type="protein sequence ID" value="BDE97946.1"/>
    <property type="molecule type" value="Genomic_DNA"/>
</dbReference>
<dbReference type="InterPro" id="IPR018490">
    <property type="entry name" value="cNMP-bd_dom_sf"/>
</dbReference>